<sequence length="54" mass="6105">MKKLELSNFGVQEMDTKEMDKISGGNVPIWLYFMAPGSAYLIEKFEKGCQCNAL</sequence>
<gene>
    <name evidence="1" type="ORF">BCL90_2067</name>
</gene>
<accession>A0A497Y4H6</accession>
<dbReference type="Proteomes" id="UP000273898">
    <property type="component" value="Unassembled WGS sequence"/>
</dbReference>
<protein>
    <submittedName>
        <fullName evidence="1">Bacteriocin-like protein</fullName>
    </submittedName>
</protein>
<evidence type="ECO:0000313" key="2">
    <source>
        <dbReference type="Proteomes" id="UP000273898"/>
    </source>
</evidence>
<proteinExistence type="predicted"/>
<dbReference type="EMBL" id="RCCK01000011">
    <property type="protein sequence ID" value="RLJ77007.1"/>
    <property type="molecule type" value="Genomic_DNA"/>
</dbReference>
<name>A0A497Y4H6_9SPHI</name>
<organism evidence="1 2">
    <name type="scientific">Pedobacter alluvionis</name>
    <dbReference type="NCBI Taxonomy" id="475253"/>
    <lineage>
        <taxon>Bacteria</taxon>
        <taxon>Pseudomonadati</taxon>
        <taxon>Bacteroidota</taxon>
        <taxon>Sphingobacteriia</taxon>
        <taxon>Sphingobacteriales</taxon>
        <taxon>Sphingobacteriaceae</taxon>
        <taxon>Pedobacter</taxon>
    </lineage>
</organism>
<reference evidence="1 2" key="1">
    <citation type="submission" date="2018-10" db="EMBL/GenBank/DDBJ databases">
        <title>Genomic Encyclopedia of Archaeal and Bacterial Type Strains, Phase II (KMG-II): from individual species to whole genera.</title>
        <authorList>
            <person name="Goeker M."/>
        </authorList>
    </citation>
    <scope>NUCLEOTIDE SEQUENCE [LARGE SCALE GENOMIC DNA]</scope>
    <source>
        <strain evidence="1 2">DSM 19624</strain>
    </source>
</reference>
<dbReference type="RefSeq" id="WP_166792117.1">
    <property type="nucleotide sequence ID" value="NZ_RCCK01000011.1"/>
</dbReference>
<comment type="caution">
    <text evidence="1">The sequence shown here is derived from an EMBL/GenBank/DDBJ whole genome shotgun (WGS) entry which is preliminary data.</text>
</comment>
<dbReference type="AlphaFoldDB" id="A0A497Y4H6"/>
<evidence type="ECO:0000313" key="1">
    <source>
        <dbReference type="EMBL" id="RLJ77007.1"/>
    </source>
</evidence>